<dbReference type="PANTHER" id="PTHR10015">
    <property type="entry name" value="HEAT SHOCK TRANSCRIPTION FACTOR"/>
    <property type="match status" value="1"/>
</dbReference>
<dbReference type="GO" id="GO:0000978">
    <property type="term" value="F:RNA polymerase II cis-regulatory region sequence-specific DNA binding"/>
    <property type="evidence" value="ECO:0007669"/>
    <property type="project" value="TreeGrafter"/>
</dbReference>
<keyword evidence="6" id="KW-0238">DNA-binding</keyword>
<protein>
    <recommendedName>
        <fullName evidence="12">HSF-type DNA-binding domain-containing protein</fullName>
    </recommendedName>
</protein>
<name>A0AAV6XZQ5_9LAMI</name>
<evidence type="ECO:0000256" key="5">
    <source>
        <dbReference type="ARBA" id="ARBA00023016"/>
    </source>
</evidence>
<keyword evidence="7" id="KW-0804">Transcription</keyword>
<feature type="domain" description="HSF-type DNA-binding" evidence="12">
    <location>
        <begin position="59"/>
        <end position="152"/>
    </location>
</feature>
<dbReference type="GO" id="GO:0006357">
    <property type="term" value="P:regulation of transcription by RNA polymerase II"/>
    <property type="evidence" value="ECO:0007669"/>
    <property type="project" value="TreeGrafter"/>
</dbReference>
<feature type="region of interest" description="Disordered" evidence="11">
    <location>
        <begin position="39"/>
        <end position="58"/>
    </location>
</feature>
<evidence type="ECO:0000256" key="6">
    <source>
        <dbReference type="ARBA" id="ARBA00023125"/>
    </source>
</evidence>
<evidence type="ECO:0000313" key="13">
    <source>
        <dbReference type="EMBL" id="KAG8385627.1"/>
    </source>
</evidence>
<accession>A0AAV6XZQ5</accession>
<evidence type="ECO:0000259" key="12">
    <source>
        <dbReference type="SMART" id="SM00415"/>
    </source>
</evidence>
<dbReference type="FunFam" id="1.10.10.10:FF:000037">
    <property type="entry name" value="Heat stress transcription factor B-4"/>
    <property type="match status" value="1"/>
</dbReference>
<keyword evidence="4" id="KW-0805">Transcription regulation</keyword>
<dbReference type="AlphaFoldDB" id="A0AAV6XZQ5"/>
<keyword evidence="3" id="KW-0597">Phosphoprotein</keyword>
<evidence type="ECO:0000256" key="8">
    <source>
        <dbReference type="ARBA" id="ARBA00023242"/>
    </source>
</evidence>
<comment type="caution">
    <text evidence="13">The sequence shown here is derived from an EMBL/GenBank/DDBJ whole genome shotgun (WGS) entry which is preliminary data.</text>
</comment>
<evidence type="ECO:0000256" key="3">
    <source>
        <dbReference type="ARBA" id="ARBA00022553"/>
    </source>
</evidence>
<evidence type="ECO:0000256" key="11">
    <source>
        <dbReference type="SAM" id="MobiDB-lite"/>
    </source>
</evidence>
<evidence type="ECO:0000256" key="4">
    <source>
        <dbReference type="ARBA" id="ARBA00023015"/>
    </source>
</evidence>
<dbReference type="GO" id="GO:0005634">
    <property type="term" value="C:nucleus"/>
    <property type="evidence" value="ECO:0007669"/>
    <property type="project" value="UniProtKB-SubCell"/>
</dbReference>
<dbReference type="PANTHER" id="PTHR10015:SF456">
    <property type="entry name" value="E2F_DP FAMILY WINGED-HELIX DNA-BINDING DOMAIN-CONTAINING PROTEIN-RELATED"/>
    <property type="match status" value="1"/>
</dbReference>
<keyword evidence="14" id="KW-1185">Reference proteome</keyword>
<dbReference type="SMART" id="SM00415">
    <property type="entry name" value="HSF"/>
    <property type="match status" value="1"/>
</dbReference>
<feature type="compositionally biased region" description="Basic and acidic residues" evidence="11">
    <location>
        <begin position="246"/>
        <end position="258"/>
    </location>
</feature>
<feature type="region of interest" description="Disordered" evidence="11">
    <location>
        <begin position="246"/>
        <end position="267"/>
    </location>
</feature>
<proteinExistence type="inferred from homology"/>
<evidence type="ECO:0000256" key="7">
    <source>
        <dbReference type="ARBA" id="ARBA00023163"/>
    </source>
</evidence>
<dbReference type="InterPro" id="IPR036388">
    <property type="entry name" value="WH-like_DNA-bd_sf"/>
</dbReference>
<gene>
    <name evidence="13" type="ORF">BUALT_Bualt03G0064700</name>
</gene>
<evidence type="ECO:0000256" key="9">
    <source>
        <dbReference type="RuleBase" id="RU004020"/>
    </source>
</evidence>
<reference evidence="13" key="1">
    <citation type="submission" date="2019-10" db="EMBL/GenBank/DDBJ databases">
        <authorList>
            <person name="Zhang R."/>
            <person name="Pan Y."/>
            <person name="Wang J."/>
            <person name="Ma R."/>
            <person name="Yu S."/>
        </authorList>
    </citation>
    <scope>NUCLEOTIDE SEQUENCE</scope>
    <source>
        <strain evidence="13">LA-IB0</strain>
        <tissue evidence="13">Leaf</tissue>
    </source>
</reference>
<keyword evidence="5" id="KW-0346">Stress response</keyword>
<dbReference type="PRINTS" id="PR00056">
    <property type="entry name" value="HSFDOMAIN"/>
</dbReference>
<comment type="similarity">
    <text evidence="9">Belongs to the HSF family.</text>
</comment>
<dbReference type="Proteomes" id="UP000826271">
    <property type="component" value="Unassembled WGS sequence"/>
</dbReference>
<dbReference type="EMBL" id="WHWC01000003">
    <property type="protein sequence ID" value="KAG8385627.1"/>
    <property type="molecule type" value="Genomic_DNA"/>
</dbReference>
<dbReference type="Pfam" id="PF00447">
    <property type="entry name" value="HSF_DNA-bind"/>
    <property type="match status" value="1"/>
</dbReference>
<dbReference type="Gene3D" id="1.10.10.10">
    <property type="entry name" value="Winged helix-like DNA-binding domain superfamily/Winged helix DNA-binding domain"/>
    <property type="match status" value="1"/>
</dbReference>
<dbReference type="GO" id="GO:0003700">
    <property type="term" value="F:DNA-binding transcription factor activity"/>
    <property type="evidence" value="ECO:0007669"/>
    <property type="project" value="InterPro"/>
</dbReference>
<dbReference type="InterPro" id="IPR000232">
    <property type="entry name" value="HSF_DNA-bd"/>
</dbReference>
<comment type="subunit">
    <text evidence="2">Homotrimer.</text>
</comment>
<keyword evidence="8" id="KW-0539">Nucleus</keyword>
<sequence length="331" mass="37861">MAAKQEKHGVMGNNGKCKDLGTVTETDAATEIVVLDSDGKGGAGETGVASSWSGRGSRPPPPFLQKIYEMLENDEVNSVVSWDPTGTSFVIRDHHLFSADVLPLYFKHCNFQSFISQLNLYGFKKTSWEQWEYTNKYFRKGEKHLLRNIKRRNQVSHRMQKASEVEPSRAISPSCNTEKRIENLMEEHRLLKMEIVKLKEKQQVLEQKIASAVSNENQRGMILTAHEMLRMQRDFSSNGIQQNVDGKRKLEEKSDTTRPCKRKMCSDPGSNDVISVEKICGEKGKRVLGEEEKGKHESSKFISLEELIEKSSDWIEFIREMKEKACHLKYS</sequence>
<comment type="subcellular location">
    <subcellularLocation>
        <location evidence="1">Nucleus</location>
    </subcellularLocation>
</comment>
<evidence type="ECO:0000256" key="10">
    <source>
        <dbReference type="SAM" id="Coils"/>
    </source>
</evidence>
<dbReference type="SUPFAM" id="SSF46785">
    <property type="entry name" value="Winged helix' DNA-binding domain"/>
    <property type="match status" value="1"/>
</dbReference>
<evidence type="ECO:0000256" key="2">
    <source>
        <dbReference type="ARBA" id="ARBA00011233"/>
    </source>
</evidence>
<feature type="coiled-coil region" evidence="10">
    <location>
        <begin position="181"/>
        <end position="215"/>
    </location>
</feature>
<keyword evidence="10" id="KW-0175">Coiled coil</keyword>
<organism evidence="13 14">
    <name type="scientific">Buddleja alternifolia</name>
    <dbReference type="NCBI Taxonomy" id="168488"/>
    <lineage>
        <taxon>Eukaryota</taxon>
        <taxon>Viridiplantae</taxon>
        <taxon>Streptophyta</taxon>
        <taxon>Embryophyta</taxon>
        <taxon>Tracheophyta</taxon>
        <taxon>Spermatophyta</taxon>
        <taxon>Magnoliopsida</taxon>
        <taxon>eudicotyledons</taxon>
        <taxon>Gunneridae</taxon>
        <taxon>Pentapetalae</taxon>
        <taxon>asterids</taxon>
        <taxon>lamiids</taxon>
        <taxon>Lamiales</taxon>
        <taxon>Scrophulariaceae</taxon>
        <taxon>Buddlejeae</taxon>
        <taxon>Buddleja</taxon>
    </lineage>
</organism>
<evidence type="ECO:0000256" key="1">
    <source>
        <dbReference type="ARBA" id="ARBA00004123"/>
    </source>
</evidence>
<dbReference type="GO" id="GO:0034605">
    <property type="term" value="P:cellular response to heat"/>
    <property type="evidence" value="ECO:0007669"/>
    <property type="project" value="TreeGrafter"/>
</dbReference>
<evidence type="ECO:0000313" key="14">
    <source>
        <dbReference type="Proteomes" id="UP000826271"/>
    </source>
</evidence>
<dbReference type="InterPro" id="IPR036390">
    <property type="entry name" value="WH_DNA-bd_sf"/>
</dbReference>